<reference evidence="2" key="1">
    <citation type="journal article" date="2020" name="Nat. Commun.">
        <title>Genome assembly of wild tea tree DASZ reveals pedigree and selection history of tea varieties.</title>
        <authorList>
            <person name="Zhang W."/>
            <person name="Zhang Y."/>
            <person name="Qiu H."/>
            <person name="Guo Y."/>
            <person name="Wan H."/>
            <person name="Zhang X."/>
            <person name="Scossa F."/>
            <person name="Alseekh S."/>
            <person name="Zhang Q."/>
            <person name="Wang P."/>
            <person name="Xu L."/>
            <person name="Schmidt M.H."/>
            <person name="Jia X."/>
            <person name="Li D."/>
            <person name="Zhu A."/>
            <person name="Guo F."/>
            <person name="Chen W."/>
            <person name="Ni D."/>
            <person name="Usadel B."/>
            <person name="Fernie A.R."/>
            <person name="Wen W."/>
        </authorList>
    </citation>
    <scope>NUCLEOTIDE SEQUENCE [LARGE SCALE GENOMIC DNA]</scope>
    <source>
        <strain evidence="2">cv. G240</strain>
    </source>
</reference>
<keyword evidence="2" id="KW-1185">Reference proteome</keyword>
<protein>
    <submittedName>
        <fullName evidence="1">Uncharacterized protein</fullName>
    </submittedName>
</protein>
<dbReference type="EMBL" id="JACBKZ010000001">
    <property type="protein sequence ID" value="KAF5959436.1"/>
    <property type="molecule type" value="Genomic_DNA"/>
</dbReference>
<sequence>MCNSFDHLRMVSDEERIRDRDTIIELKEQLKTQGDQLQTQGIQLQAQDAVINSLKEQVAFLMRQRHSSSGL</sequence>
<reference evidence="1 2" key="2">
    <citation type="submission" date="2020-07" db="EMBL/GenBank/DDBJ databases">
        <title>Genome assembly of wild tea tree DASZ reveals pedigree and selection history of tea varieties.</title>
        <authorList>
            <person name="Zhang W."/>
        </authorList>
    </citation>
    <scope>NUCLEOTIDE SEQUENCE [LARGE SCALE GENOMIC DNA]</scope>
    <source>
        <strain evidence="2">cv. G240</strain>
        <tissue evidence="1">Leaf</tissue>
    </source>
</reference>
<evidence type="ECO:0000313" key="2">
    <source>
        <dbReference type="Proteomes" id="UP000593564"/>
    </source>
</evidence>
<evidence type="ECO:0000313" key="1">
    <source>
        <dbReference type="EMBL" id="KAF5959436.1"/>
    </source>
</evidence>
<dbReference type="AlphaFoldDB" id="A0A7J7I4L5"/>
<accession>A0A7J7I4L5</accession>
<comment type="caution">
    <text evidence="1">The sequence shown here is derived from an EMBL/GenBank/DDBJ whole genome shotgun (WGS) entry which is preliminary data.</text>
</comment>
<name>A0A7J7I4L5_CAMSI</name>
<proteinExistence type="predicted"/>
<gene>
    <name evidence="1" type="ORF">HYC85_000645</name>
</gene>
<dbReference type="Proteomes" id="UP000593564">
    <property type="component" value="Unassembled WGS sequence"/>
</dbReference>
<organism evidence="1 2">
    <name type="scientific">Camellia sinensis</name>
    <name type="common">Tea plant</name>
    <name type="synonym">Thea sinensis</name>
    <dbReference type="NCBI Taxonomy" id="4442"/>
    <lineage>
        <taxon>Eukaryota</taxon>
        <taxon>Viridiplantae</taxon>
        <taxon>Streptophyta</taxon>
        <taxon>Embryophyta</taxon>
        <taxon>Tracheophyta</taxon>
        <taxon>Spermatophyta</taxon>
        <taxon>Magnoliopsida</taxon>
        <taxon>eudicotyledons</taxon>
        <taxon>Gunneridae</taxon>
        <taxon>Pentapetalae</taxon>
        <taxon>asterids</taxon>
        <taxon>Ericales</taxon>
        <taxon>Theaceae</taxon>
        <taxon>Camellia</taxon>
    </lineage>
</organism>